<dbReference type="RefSeq" id="WP_044087952.1">
    <property type="nucleotide sequence ID" value="NZ_ATLK01000001.1"/>
</dbReference>
<accession>A0A080N6I3</accession>
<dbReference type="eggNOG" id="ENOG5031QW0">
    <property type="taxonomic scope" value="Bacteria"/>
</dbReference>
<evidence type="ECO:0000313" key="1">
    <source>
        <dbReference type="EMBL" id="KFF31649.1"/>
    </source>
</evidence>
<proteinExistence type="predicted"/>
<dbReference type="OrthoDB" id="3237830at2"/>
<keyword evidence="2" id="KW-1185">Reference proteome</keyword>
<comment type="caution">
    <text evidence="1">The sequence shown here is derived from an EMBL/GenBank/DDBJ whole genome shotgun (WGS) entry which is preliminary data.</text>
</comment>
<evidence type="ECO:0000313" key="2">
    <source>
        <dbReference type="Proteomes" id="UP000028730"/>
    </source>
</evidence>
<dbReference type="AlphaFoldDB" id="A0A080N6I3"/>
<protein>
    <submittedName>
        <fullName evidence="1">Uncharacterized protein</fullName>
    </submittedName>
</protein>
<dbReference type="Proteomes" id="UP000028730">
    <property type="component" value="Unassembled WGS sequence"/>
</dbReference>
<reference evidence="1 2" key="1">
    <citation type="journal article" date="2014" name="Appl. Environ. Microbiol.">
        <title>Genomic encyclopedia of type strains of the genus Bifidobacterium.</title>
        <authorList>
            <person name="Milani C."/>
            <person name="Lugli G.A."/>
            <person name="Duranti S."/>
            <person name="Turroni F."/>
            <person name="Bottacini F."/>
            <person name="Mangifesta M."/>
            <person name="Sanchez B."/>
            <person name="Viappiani A."/>
            <person name="Mancabelli L."/>
            <person name="Taminiau B."/>
            <person name="Delcenserie V."/>
            <person name="Barrangou R."/>
            <person name="Margolles A."/>
            <person name="van Sinderen D."/>
            <person name="Ventura M."/>
        </authorList>
    </citation>
    <scope>NUCLEOTIDE SEQUENCE [LARGE SCALE GENOMIC DNA]</scope>
    <source>
        <strain evidence="1 2">DSM 19703</strain>
    </source>
</reference>
<dbReference type="STRING" id="1341695.BBOMB_1035"/>
<dbReference type="EMBL" id="ATLK01000001">
    <property type="protein sequence ID" value="KFF31649.1"/>
    <property type="molecule type" value="Genomic_DNA"/>
</dbReference>
<name>A0A080N6I3_9BIFI</name>
<gene>
    <name evidence="1" type="ORF">BBOMB_1035</name>
</gene>
<sequence>MTGAIVDDEWIDRNVLQNPNVKDALMDTAKRLLPICQRLAIQEGCEDFADSLHLEQGVRPGTKSPTGIKRPYVNVVAGSENASEQEYGSLRYPKHNFFNRATAQL</sequence>
<organism evidence="1 2">
    <name type="scientific">Bifidobacterium bombi DSM 19703</name>
    <dbReference type="NCBI Taxonomy" id="1341695"/>
    <lineage>
        <taxon>Bacteria</taxon>
        <taxon>Bacillati</taxon>
        <taxon>Actinomycetota</taxon>
        <taxon>Actinomycetes</taxon>
        <taxon>Bifidobacteriales</taxon>
        <taxon>Bifidobacteriaceae</taxon>
        <taxon>Bifidobacterium</taxon>
    </lineage>
</organism>